<comment type="caution">
    <text evidence="3">The sequence shown here is derived from an EMBL/GenBank/DDBJ whole genome shotgun (WGS) entry which is preliminary data.</text>
</comment>
<organism evidence="3">
    <name type="scientific">OCS116 cluster bacterium</name>
    <dbReference type="NCBI Taxonomy" id="2030921"/>
    <lineage>
        <taxon>Bacteria</taxon>
        <taxon>Pseudomonadati</taxon>
        <taxon>Pseudomonadota</taxon>
        <taxon>Alphaproteobacteria</taxon>
        <taxon>OCS116 cluster</taxon>
    </lineage>
</organism>
<dbReference type="EMBL" id="NVUS01000004">
    <property type="protein sequence ID" value="PCJ02575.1"/>
    <property type="molecule type" value="Genomic_DNA"/>
</dbReference>
<dbReference type="InterPro" id="IPR016161">
    <property type="entry name" value="Ald_DH/histidinol_DH"/>
</dbReference>
<dbReference type="InterPro" id="IPR016162">
    <property type="entry name" value="Ald_DH_N"/>
</dbReference>
<sequence length="118" mass="12385">MELTVLGASDNGAEIGITLLAEPGNSVSTFHFHAVAIDKINDEITPSSPAVLSLIQRVPIGVVAAIVPLNFPMMVGAWKFAPALAAGNTVILKPSEIASLTLCVLESSLLWLACQKEF</sequence>
<reference key="1">
    <citation type="submission" date="2017-08" db="EMBL/GenBank/DDBJ databases">
        <title>A dynamic microbial community with high functional redundancy inhabits the cold, oxic subseafloor aquifer.</title>
        <authorList>
            <person name="Tully B.J."/>
            <person name="Wheat C.G."/>
            <person name="Glazer B.T."/>
            <person name="Huber J.A."/>
        </authorList>
    </citation>
    <scope>NUCLEOTIDE SEQUENCE [LARGE SCALE GENOMIC DNA]</scope>
</reference>
<dbReference type="Gene3D" id="3.40.605.10">
    <property type="entry name" value="Aldehyde Dehydrogenase, Chain A, domain 1"/>
    <property type="match status" value="1"/>
</dbReference>
<proteinExistence type="predicted"/>
<evidence type="ECO:0000259" key="2">
    <source>
        <dbReference type="Pfam" id="PF00171"/>
    </source>
</evidence>
<gene>
    <name evidence="3" type="ORF">COB13_05140</name>
</gene>
<dbReference type="Pfam" id="PF00171">
    <property type="entry name" value="Aldedh"/>
    <property type="match status" value="1"/>
</dbReference>
<protein>
    <recommendedName>
        <fullName evidence="2">Aldehyde dehydrogenase domain-containing protein</fullName>
    </recommendedName>
</protein>
<keyword evidence="1" id="KW-0560">Oxidoreductase</keyword>
<accession>A0A2A4Z6F9</accession>
<dbReference type="GO" id="GO:0016491">
    <property type="term" value="F:oxidoreductase activity"/>
    <property type="evidence" value="ECO:0007669"/>
    <property type="project" value="UniProtKB-KW"/>
</dbReference>
<feature type="domain" description="Aldehyde dehydrogenase" evidence="2">
    <location>
        <begin position="2"/>
        <end position="105"/>
    </location>
</feature>
<dbReference type="SUPFAM" id="SSF53720">
    <property type="entry name" value="ALDH-like"/>
    <property type="match status" value="1"/>
</dbReference>
<evidence type="ECO:0000313" key="3">
    <source>
        <dbReference type="EMBL" id="PCJ02575.1"/>
    </source>
</evidence>
<dbReference type="AlphaFoldDB" id="A0A2A4Z6F9"/>
<dbReference type="InterPro" id="IPR015590">
    <property type="entry name" value="Aldehyde_DH_dom"/>
</dbReference>
<reference evidence="3" key="2">
    <citation type="journal article" date="2018" name="ISME J.">
        <title>A dynamic microbial community with high functional redundancy inhabits the cold, oxic subseafloor aquifer.</title>
        <authorList>
            <person name="Tully B.J."/>
            <person name="Wheat C.G."/>
            <person name="Glazer B.T."/>
            <person name="Huber J.A."/>
        </authorList>
    </citation>
    <scope>NUCLEOTIDE SEQUENCE</scope>
    <source>
        <strain evidence="3">NORP83</strain>
    </source>
</reference>
<name>A0A2A4Z6F9_9PROT</name>
<dbReference type="PANTHER" id="PTHR11699">
    <property type="entry name" value="ALDEHYDE DEHYDROGENASE-RELATED"/>
    <property type="match status" value="1"/>
</dbReference>
<evidence type="ECO:0000256" key="1">
    <source>
        <dbReference type="ARBA" id="ARBA00023002"/>
    </source>
</evidence>